<keyword evidence="2" id="KW-1185">Reference proteome</keyword>
<dbReference type="KEGG" id="phr:C6569_17390"/>
<proteinExistence type="predicted"/>
<name>A0A2S0NFL7_9HYPH</name>
<evidence type="ECO:0000313" key="2">
    <source>
        <dbReference type="Proteomes" id="UP000237889"/>
    </source>
</evidence>
<dbReference type="RefSeq" id="WP_106750063.1">
    <property type="nucleotide sequence ID" value="NZ_CP027668.1"/>
</dbReference>
<dbReference type="AlphaFoldDB" id="A0A2S0NFL7"/>
<gene>
    <name evidence="1" type="ORF">C6569_17390</name>
</gene>
<dbReference type="EMBL" id="CP027668">
    <property type="protein sequence ID" value="AVO46693.1"/>
    <property type="molecule type" value="Genomic_DNA"/>
</dbReference>
<dbReference type="Proteomes" id="UP000237889">
    <property type="component" value="Chromosome"/>
</dbReference>
<accession>A0A2S0NFL7</accession>
<sequence>MKSDAQREWEVREFDRLYERMRGALAIFGDDDGTLARGSYWIHEDYWGVRQIKVYVPDRTLTADFVEALRRTLHDMPDWEIVVACCPDDLKTPRAEMGLYVRHDVVLDGLIRALLPGHLKTIAFHLGRPIRADDQPLDWGDWPPTPNPFGVSA</sequence>
<dbReference type="OrthoDB" id="9802794at2"/>
<organism evidence="1 2">
    <name type="scientific">Phreatobacter cathodiphilus</name>
    <dbReference type="NCBI Taxonomy" id="1868589"/>
    <lineage>
        <taxon>Bacteria</taxon>
        <taxon>Pseudomonadati</taxon>
        <taxon>Pseudomonadota</taxon>
        <taxon>Alphaproteobacteria</taxon>
        <taxon>Hyphomicrobiales</taxon>
        <taxon>Phreatobacteraceae</taxon>
        <taxon>Phreatobacter</taxon>
    </lineage>
</organism>
<reference evidence="1 2" key="1">
    <citation type="submission" date="2018-03" db="EMBL/GenBank/DDBJ databases">
        <title>Genome sequencing of Phreatobacter sp.</title>
        <authorList>
            <person name="Kim S.-J."/>
            <person name="Heo J."/>
            <person name="Kwon S.-W."/>
        </authorList>
    </citation>
    <scope>NUCLEOTIDE SEQUENCE [LARGE SCALE GENOMIC DNA]</scope>
    <source>
        <strain evidence="1 2">S-12</strain>
    </source>
</reference>
<evidence type="ECO:0000313" key="1">
    <source>
        <dbReference type="EMBL" id="AVO46693.1"/>
    </source>
</evidence>
<protein>
    <submittedName>
        <fullName evidence="1">Uncharacterized protein</fullName>
    </submittedName>
</protein>